<reference evidence="3" key="1">
    <citation type="journal article" date="2014" name="Int. J. Syst. Evol. Microbiol.">
        <title>Complete genome sequence of Corynebacterium casei LMG S-19264T (=DSM 44701T), isolated from a smear-ripened cheese.</title>
        <authorList>
            <consortium name="US DOE Joint Genome Institute (JGI-PGF)"/>
            <person name="Walter F."/>
            <person name="Albersmeier A."/>
            <person name="Kalinowski J."/>
            <person name="Ruckert C."/>
        </authorList>
    </citation>
    <scope>NUCLEOTIDE SEQUENCE</scope>
    <source>
        <strain evidence="3">JCM 4434</strain>
    </source>
</reference>
<keyword evidence="1" id="KW-0418">Kinase</keyword>
<dbReference type="EMBL" id="BMUB01000006">
    <property type="protein sequence ID" value="GGU77467.1"/>
    <property type="molecule type" value="Genomic_DNA"/>
</dbReference>
<gene>
    <name evidence="3" type="ORF">GCM10010502_31720</name>
    <name evidence="4" type="ORF">HS99_0031665</name>
</gene>
<protein>
    <submittedName>
        <fullName evidence="3">ATP-binding protein</fullName>
    </submittedName>
</protein>
<keyword evidence="1" id="KW-0723">Serine/threonine-protein kinase</keyword>
<dbReference type="InterPro" id="IPR003594">
    <property type="entry name" value="HATPase_dom"/>
</dbReference>
<accession>A0A8H9HMR0</accession>
<dbReference type="Gene3D" id="3.30.565.10">
    <property type="entry name" value="Histidine kinase-like ATPase, C-terminal domain"/>
    <property type="match status" value="1"/>
</dbReference>
<keyword evidence="5" id="KW-1185">Reference proteome</keyword>
<reference evidence="3" key="5">
    <citation type="submission" date="2020-09" db="EMBL/GenBank/DDBJ databases">
        <authorList>
            <person name="Sun Q."/>
            <person name="Ohkuma M."/>
        </authorList>
    </citation>
    <scope>NUCLEOTIDE SEQUENCE</scope>
    <source>
        <strain evidence="3">JCM 4434</strain>
    </source>
</reference>
<reference evidence="4 5" key="2">
    <citation type="submission" date="2014-07" db="EMBL/GenBank/DDBJ databases">
        <authorList>
            <person name="Zhang J.E."/>
            <person name="Yang H."/>
            <person name="Guo J."/>
            <person name="Deng Z."/>
            <person name="Luo H."/>
            <person name="Luo M."/>
            <person name="Zhao B."/>
        </authorList>
    </citation>
    <scope>NUCLEOTIDE SEQUENCE [LARGE SCALE GENOMIC DNA]</scope>
    <source>
        <strain evidence="4">ATCC 10762</strain>
        <strain evidence="5">ATCC 10762 / DSM 40127 / CCM 3239 / JCM 4008 / LMG 5968 / NBRC 12843 / NCIMB 8234 / A-377</strain>
    </source>
</reference>
<evidence type="ECO:0000313" key="5">
    <source>
        <dbReference type="Proteomes" id="UP000037395"/>
    </source>
</evidence>
<dbReference type="AlphaFoldDB" id="A0A1E7N5V3"/>
<dbReference type="Proteomes" id="UP000037395">
    <property type="component" value="Unassembled WGS sequence"/>
</dbReference>
<keyword evidence="3" id="KW-0547">Nucleotide-binding</keyword>
<dbReference type="Pfam" id="PF13581">
    <property type="entry name" value="HATPase_c_2"/>
    <property type="match status" value="1"/>
</dbReference>
<feature type="domain" description="Histidine kinase/HSP90-like ATPase" evidence="2">
    <location>
        <begin position="3"/>
        <end position="70"/>
    </location>
</feature>
<dbReference type="EMBL" id="JPRF03000031">
    <property type="protein sequence ID" value="OEV36072.1"/>
    <property type="molecule type" value="Genomic_DNA"/>
</dbReference>
<dbReference type="GO" id="GO:0005524">
    <property type="term" value="F:ATP binding"/>
    <property type="evidence" value="ECO:0007669"/>
    <property type="project" value="UniProtKB-KW"/>
</dbReference>
<accession>A0A1E7N5V3</accession>
<proteinExistence type="predicted"/>
<dbReference type="SUPFAM" id="SSF55874">
    <property type="entry name" value="ATPase domain of HSP90 chaperone/DNA topoisomerase II/histidine kinase"/>
    <property type="match status" value="1"/>
</dbReference>
<name>A0A1E7N5V3_KITAU</name>
<comment type="caution">
    <text evidence="4">The sequence shown here is derived from an EMBL/GenBank/DDBJ whole genome shotgun (WGS) entry which is preliminary data.</text>
</comment>
<evidence type="ECO:0000313" key="4">
    <source>
        <dbReference type="EMBL" id="OEV36072.1"/>
    </source>
</evidence>
<organism evidence="4 5">
    <name type="scientific">Kitasatospora aureofaciens</name>
    <name type="common">Streptomyces aureofaciens</name>
    <dbReference type="NCBI Taxonomy" id="1894"/>
    <lineage>
        <taxon>Bacteria</taxon>
        <taxon>Bacillati</taxon>
        <taxon>Actinomycetota</taxon>
        <taxon>Actinomycetes</taxon>
        <taxon>Kitasatosporales</taxon>
        <taxon>Streptomycetaceae</taxon>
        <taxon>Kitasatospora</taxon>
    </lineage>
</organism>
<evidence type="ECO:0000259" key="2">
    <source>
        <dbReference type="Pfam" id="PF13581"/>
    </source>
</evidence>
<dbReference type="InterPro" id="IPR036890">
    <property type="entry name" value="HATPase_C_sf"/>
</dbReference>
<evidence type="ECO:0000256" key="1">
    <source>
        <dbReference type="ARBA" id="ARBA00022527"/>
    </source>
</evidence>
<dbReference type="PANTHER" id="PTHR35526:SF3">
    <property type="entry name" value="ANTI-SIGMA-F FACTOR RSBW"/>
    <property type="match status" value="1"/>
</dbReference>
<evidence type="ECO:0000313" key="3">
    <source>
        <dbReference type="EMBL" id="GGU77467.1"/>
    </source>
</evidence>
<dbReference type="Proteomes" id="UP000610124">
    <property type="component" value="Unassembled WGS sequence"/>
</dbReference>
<dbReference type="CDD" id="cd16936">
    <property type="entry name" value="HATPase_RsbW-like"/>
    <property type="match status" value="1"/>
</dbReference>
<reference evidence="5" key="4">
    <citation type="submission" date="2016-08" db="EMBL/GenBank/DDBJ databases">
        <title>Sequencing, assembly and comparative genomics of S. aureofaciens ATCC 10762.</title>
        <authorList>
            <person name="Gradnigo J.S."/>
            <person name="Johnson N."/>
            <person name="Somerville G.A."/>
        </authorList>
    </citation>
    <scope>NUCLEOTIDE SEQUENCE [LARGE SCALE GENOMIC DNA]</scope>
    <source>
        <strain evidence="5">ATCC 10762 / DSM 40127 / CCM 3239 / JCM 4008 / LMG 5968 / NBRC 12843 / NCIMB 8234 / A-377</strain>
    </source>
</reference>
<keyword evidence="1" id="KW-0808">Transferase</keyword>
<dbReference type="GO" id="GO:0004674">
    <property type="term" value="F:protein serine/threonine kinase activity"/>
    <property type="evidence" value="ECO:0007669"/>
    <property type="project" value="UniProtKB-KW"/>
</dbReference>
<dbReference type="InterPro" id="IPR050267">
    <property type="entry name" value="Anti-sigma-factor_SerPK"/>
</dbReference>
<keyword evidence="3" id="KW-0067">ATP-binding</keyword>
<sequence>MLLSELVTNAVTHARTPRGRLLFVRLQLLPHGTLRIEVHDADSAKPAPHPTSLTSESGRGLLLVRELASEWGCCPRRGGIGKFIWCHVSASPEAAAA</sequence>
<dbReference type="PANTHER" id="PTHR35526">
    <property type="entry name" value="ANTI-SIGMA-F FACTOR RSBW-RELATED"/>
    <property type="match status" value="1"/>
</dbReference>
<reference evidence="4" key="3">
    <citation type="submission" date="2016-08" db="EMBL/GenBank/DDBJ databases">
        <title>Sequencing, Assembly and Comparative Genomics of S. aureofaciens ATCC 10762.</title>
        <authorList>
            <person name="Gradnigo J.S."/>
            <person name="Johnson N."/>
            <person name="Somerville G.A."/>
        </authorList>
    </citation>
    <scope>NUCLEOTIDE SEQUENCE [LARGE SCALE GENOMIC DNA]</scope>
    <source>
        <strain evidence="4">ATCC 10762</strain>
    </source>
</reference>